<reference evidence="8 9" key="1">
    <citation type="submission" date="2015-05" db="EMBL/GenBank/DDBJ databases">
        <authorList>
            <person name="Wang D.B."/>
            <person name="Wang M."/>
        </authorList>
    </citation>
    <scope>NUCLEOTIDE SEQUENCE [LARGE SCALE GENOMIC DNA]</scope>
    <source>
        <strain evidence="8">VL1</strain>
    </source>
</reference>
<evidence type="ECO:0000256" key="7">
    <source>
        <dbReference type="SAM" id="Phobius"/>
    </source>
</evidence>
<evidence type="ECO:0000256" key="4">
    <source>
        <dbReference type="ARBA" id="ARBA00023136"/>
    </source>
</evidence>
<evidence type="ECO:0000256" key="2">
    <source>
        <dbReference type="ARBA" id="ARBA00022692"/>
    </source>
</evidence>
<feature type="compositionally biased region" description="Low complexity" evidence="6">
    <location>
        <begin position="454"/>
        <end position="463"/>
    </location>
</feature>
<protein>
    <recommendedName>
        <fullName evidence="10">Prenylated Rab acceptor 1</fullName>
    </recommendedName>
</protein>
<organism evidence="8 9">
    <name type="scientific">Verticillium longisporum</name>
    <name type="common">Verticillium dahliae var. longisporum</name>
    <dbReference type="NCBI Taxonomy" id="100787"/>
    <lineage>
        <taxon>Eukaryota</taxon>
        <taxon>Fungi</taxon>
        <taxon>Dikarya</taxon>
        <taxon>Ascomycota</taxon>
        <taxon>Pezizomycotina</taxon>
        <taxon>Sordariomycetes</taxon>
        <taxon>Hypocreomycetidae</taxon>
        <taxon>Glomerellales</taxon>
        <taxon>Plectosphaerellaceae</taxon>
        <taxon>Verticillium</taxon>
    </lineage>
</organism>
<feature type="region of interest" description="Disordered" evidence="6">
    <location>
        <begin position="308"/>
        <end position="598"/>
    </location>
</feature>
<dbReference type="GO" id="GO:0005794">
    <property type="term" value="C:Golgi apparatus"/>
    <property type="evidence" value="ECO:0007669"/>
    <property type="project" value="TreeGrafter"/>
</dbReference>
<gene>
    <name evidence="8" type="ORF">BN1708_013905</name>
</gene>
<dbReference type="STRING" id="100787.A0A0G4LRQ5"/>
<feature type="transmembrane region" description="Helical" evidence="7">
    <location>
        <begin position="119"/>
        <end position="143"/>
    </location>
</feature>
<keyword evidence="9" id="KW-1185">Reference proteome</keyword>
<feature type="compositionally biased region" description="Low complexity" evidence="6">
    <location>
        <begin position="504"/>
        <end position="514"/>
    </location>
</feature>
<keyword evidence="4 7" id="KW-0472">Membrane</keyword>
<evidence type="ECO:0000256" key="1">
    <source>
        <dbReference type="ARBA" id="ARBA00004141"/>
    </source>
</evidence>
<feature type="coiled-coil region" evidence="5">
    <location>
        <begin position="251"/>
        <end position="303"/>
    </location>
</feature>
<accession>A0A0G4LRQ5</accession>
<keyword evidence="3 7" id="KW-1133">Transmembrane helix</keyword>
<evidence type="ECO:0000256" key="6">
    <source>
        <dbReference type="SAM" id="MobiDB-lite"/>
    </source>
</evidence>
<evidence type="ECO:0000256" key="5">
    <source>
        <dbReference type="SAM" id="Coils"/>
    </source>
</evidence>
<dbReference type="InterPro" id="IPR004895">
    <property type="entry name" value="Prenylated_rab_accept_PRA1"/>
</dbReference>
<feature type="transmembrane region" description="Helical" evidence="7">
    <location>
        <begin position="67"/>
        <end position="99"/>
    </location>
</feature>
<proteinExistence type="predicted"/>
<keyword evidence="2 7" id="KW-0812">Transmembrane</keyword>
<dbReference type="Proteomes" id="UP000044602">
    <property type="component" value="Unassembled WGS sequence"/>
</dbReference>
<dbReference type="PANTHER" id="PTHR19317">
    <property type="entry name" value="PRENYLATED RAB ACCEPTOR 1-RELATED"/>
    <property type="match status" value="1"/>
</dbReference>
<dbReference type="Pfam" id="PF03208">
    <property type="entry name" value="PRA1"/>
    <property type="match status" value="1"/>
</dbReference>
<dbReference type="EMBL" id="CVQH01017002">
    <property type="protein sequence ID" value="CRK24290.1"/>
    <property type="molecule type" value="Genomic_DNA"/>
</dbReference>
<sequence>IPLDALTSRLNFQERFGSLSTGTVGSRFSNLRPISDFLDFKRLSKPANFGEAQSRVNYNLSHYSSNYAVVFAMLSLYALLTNWLLMFDIIFVVAGMFIIGRLDGRDLEIGTFKATTSQLYTGLLVIAIPLGLLASPFATLLPLMRLFPGRRSKWSAASSQIRAPMGKTIAAQAEDKGRTRGCAQRGVGLTSNDRRLVSDPLHFTGVDLGDRTGATRRSFPYHGSEDEEDDDITSSGDDNDYDEGAQLVLREREEEALVQSALARIQRAQDRGKKEVKLNKEELAALERRRKRIQEEEAAAAAAAAAARRANASASGSERKRRKEKEKRYAIPLAQLEATPRKKGKKSPPVSDDNLPRHPSPANTAEAPTRREVLPPMGFFPPPTSSRTRPRSSTTSSHRSFRAMEDHRGSSPFNPAAYSQPPSAHRHVSDTVSSRPRSSRGALPSEDAWTPGLSPASSSSSISRSRHSLDPHMFQSESSRAPYLTGAGATSRRHLAGPAEARRSSGPPAAARGGRSSRRPSPDETSEAASETSDPDTSDDLGNGVQIVDPPLRRGRRSEIVVEEEPADPRREVSRGKKSSNSSPVKRKPVASGRKKKK</sequence>
<dbReference type="PANTHER" id="PTHR19317:SF0">
    <property type="entry name" value="PRENYLATED RAB ACCEPTOR PROTEIN 1"/>
    <property type="match status" value="1"/>
</dbReference>
<feature type="compositionally biased region" description="Acidic residues" evidence="6">
    <location>
        <begin position="225"/>
        <end position="242"/>
    </location>
</feature>
<feature type="non-terminal residue" evidence="8">
    <location>
        <position position="1"/>
    </location>
</feature>
<name>A0A0G4LRQ5_VERLO</name>
<dbReference type="GO" id="GO:0016020">
    <property type="term" value="C:membrane"/>
    <property type="evidence" value="ECO:0007669"/>
    <property type="project" value="UniProtKB-SubCell"/>
</dbReference>
<keyword evidence="5" id="KW-0175">Coiled coil</keyword>
<feature type="region of interest" description="Disordered" evidence="6">
    <location>
        <begin position="214"/>
        <end position="242"/>
    </location>
</feature>
<evidence type="ECO:0000256" key="3">
    <source>
        <dbReference type="ARBA" id="ARBA00022989"/>
    </source>
</evidence>
<feature type="compositionally biased region" description="Basic residues" evidence="6">
    <location>
        <begin position="585"/>
        <end position="598"/>
    </location>
</feature>
<evidence type="ECO:0000313" key="8">
    <source>
        <dbReference type="EMBL" id="CRK24290.1"/>
    </source>
</evidence>
<feature type="compositionally biased region" description="Low complexity" evidence="6">
    <location>
        <begin position="385"/>
        <end position="398"/>
    </location>
</feature>
<comment type="subcellular location">
    <subcellularLocation>
        <location evidence="1">Membrane</location>
        <topology evidence="1">Multi-pass membrane protein</topology>
    </subcellularLocation>
</comment>
<evidence type="ECO:0000313" key="9">
    <source>
        <dbReference type="Proteomes" id="UP000044602"/>
    </source>
</evidence>
<evidence type="ECO:0008006" key="10">
    <source>
        <dbReference type="Google" id="ProtNLM"/>
    </source>
</evidence>
<dbReference type="AlphaFoldDB" id="A0A0G4LRQ5"/>